<dbReference type="InterPro" id="IPR012337">
    <property type="entry name" value="RNaseH-like_sf"/>
</dbReference>
<accession>A0ABN9RIW4</accession>
<evidence type="ECO:0000313" key="3">
    <source>
        <dbReference type="Proteomes" id="UP001189429"/>
    </source>
</evidence>
<feature type="compositionally biased region" description="Low complexity" evidence="1">
    <location>
        <begin position="33"/>
        <end position="48"/>
    </location>
</feature>
<gene>
    <name evidence="2" type="ORF">PCOR1329_LOCUS20209</name>
</gene>
<organism evidence="2 3">
    <name type="scientific">Prorocentrum cordatum</name>
    <dbReference type="NCBI Taxonomy" id="2364126"/>
    <lineage>
        <taxon>Eukaryota</taxon>
        <taxon>Sar</taxon>
        <taxon>Alveolata</taxon>
        <taxon>Dinophyceae</taxon>
        <taxon>Prorocentrales</taxon>
        <taxon>Prorocentraceae</taxon>
        <taxon>Prorocentrum</taxon>
    </lineage>
</organism>
<feature type="region of interest" description="Disordered" evidence="1">
    <location>
        <begin position="1005"/>
        <end position="1113"/>
    </location>
</feature>
<dbReference type="InterPro" id="IPR036397">
    <property type="entry name" value="RNaseH_sf"/>
</dbReference>
<feature type="compositionally biased region" description="Gly residues" evidence="1">
    <location>
        <begin position="1018"/>
        <end position="1039"/>
    </location>
</feature>
<feature type="non-terminal residue" evidence="2">
    <location>
        <position position="1"/>
    </location>
</feature>
<comment type="caution">
    <text evidence="2">The sequence shown here is derived from an EMBL/GenBank/DDBJ whole genome shotgun (WGS) entry which is preliminary data.</text>
</comment>
<feature type="non-terminal residue" evidence="2">
    <location>
        <position position="1463"/>
    </location>
</feature>
<dbReference type="SUPFAM" id="SSF53098">
    <property type="entry name" value="Ribonuclease H-like"/>
    <property type="match status" value="1"/>
</dbReference>
<protein>
    <recommendedName>
        <fullName evidence="4">Reverse transcriptase domain-containing protein</fullName>
    </recommendedName>
</protein>
<sequence length="1463" mass="156005">APSAALAEESERLEDGQQRGQDPPTQGTPRGFASQPAAPSPSQGQAPGDIPAAPFLVPLDTWVGAAPCRRSDVQVHSDLLCHPFLDEGEDQARALAGLYGSWVAQVEAAILQREGCDKASRAARQGRARGFGATWRQTAASPGRAHLHHLEADAWATHSANLAAIIALAASGKDHRQLLWRLDLHRSALADIGKLSAAKRAGQLADYQRRATVILDQPRQEQAAARQLALDLAGDAARRALQHGRQAFATWAAKATLGQLHRWTKDGDLERLEDPTEGGTLADPVEVMLAKSTTWQKVWTAPADRTKAMPVALASLRVLAAQETIEPIAVDGLNAATGKLGPRKAQGVDRLSPLDVERLPDCAKEQFLAVLHQAEAHCMWPPQLNGTLGAVGDRVLGLLPMPDHWDTAIKGSSALRAALYRATLDETAQGMGIHHASLYADIAKFFDSLDLAWLIERAVDLGFSPTVLALEVEAFLAPRYLKRGQWVGPPIFASQSIVSGSTNGARFGKIFLCPILQAAQAKAQATTIWSYIDDTVWRAEGTNAVVTHSLAVASAALAQQCSDSRLAISRKTTPVASSAALRKGIGRRMRQHGVPGHGAHHMVDLGVDVVTGNRRSQRKAHTRHTRAALRARRVQRLRRAAARLGKLGASLHATGVQPQAVFGREVWGIAPSRLALLRRSAAAAAAGTGPGRCLDTAMALLYGDKDPVIKLRTQLVHEWLTQWLARPELHKRVLRIWPHVHHRLLRAKTGRWRKVHGPVAAVIATLMGAGWRPTSPRSWSRPTAQGDEEWTIPLADHHGQLQVDFQEFSELVDFLAVDLDRLRWQRASQHAHGAGLGRAGDVSQVKRELDHCDKHGRWQEWALDYLVAAGGQWPRQRQIAAGFQGDAVCQRCLSEAETPEHRMWRCPCNQGKPAYDQTAHLIPQALSGLEECPALWLRGVSPASHTTPPVPTCDDELLVHFGAPWPAGGSQPTTVFGDASGGKHGADERRRRVGVGVAVIEACASRPGEGPCSRRGPSGPGGSPGGPGGGSGSPGGGPRDGVTPGVAQAGGGDTWCRHIPVAGRGGSSGPGGGPRGRRGPPPSPDGPGAGRLPLGQAGRGALGGPERALGGAGKACGPRWQLAAGAIATLPGRRQTVPRGEIFAFVLALEQLETDIHYVTDNMPLLNGWNAQRWLHLGKGANSDLWARIGRSLLAHPDRQVGVTWTPSHQEDEGEPMISHFLAAGNCCADRLASLGAEAAAASASRSTPHADRWDVIASQVRRRARRALLDAAGGDPWLSERPAAEQVARPSALQRAIDDSPHQLVTLGQGKWKCLLCRQNFPAATLREAAASACAAAEADWASFDHVREVLAGMQIAMGAGVVHASHRLYEWPAHSPFFCGDCGAHGTTMGMGLRGVCTGETTRKTDEALRRIAKGVYPSHQGPPKPVIEAKAISATIAHVVGSGLAPADPAIPENLPDAGR</sequence>
<proteinExistence type="predicted"/>
<dbReference type="EMBL" id="CAUYUJ010006531">
    <property type="protein sequence ID" value="CAK0817692.1"/>
    <property type="molecule type" value="Genomic_DNA"/>
</dbReference>
<name>A0ABN9RIW4_9DINO</name>
<feature type="compositionally biased region" description="Polar residues" evidence="1">
    <location>
        <begin position="18"/>
        <end position="28"/>
    </location>
</feature>
<feature type="compositionally biased region" description="Low complexity" evidence="1">
    <location>
        <begin position="1005"/>
        <end position="1017"/>
    </location>
</feature>
<feature type="compositionally biased region" description="Gly residues" evidence="1">
    <location>
        <begin position="1063"/>
        <end position="1074"/>
    </location>
</feature>
<dbReference type="Gene3D" id="3.30.420.10">
    <property type="entry name" value="Ribonuclease H-like superfamily/Ribonuclease H"/>
    <property type="match status" value="1"/>
</dbReference>
<feature type="region of interest" description="Disordered" evidence="1">
    <location>
        <begin position="1"/>
        <end position="52"/>
    </location>
</feature>
<reference evidence="2" key="1">
    <citation type="submission" date="2023-10" db="EMBL/GenBank/DDBJ databases">
        <authorList>
            <person name="Chen Y."/>
            <person name="Shah S."/>
            <person name="Dougan E. K."/>
            <person name="Thang M."/>
            <person name="Chan C."/>
        </authorList>
    </citation>
    <scope>NUCLEOTIDE SEQUENCE [LARGE SCALE GENOMIC DNA]</scope>
</reference>
<feature type="region of interest" description="Disordered" evidence="1">
    <location>
        <begin position="968"/>
        <end position="992"/>
    </location>
</feature>
<evidence type="ECO:0008006" key="4">
    <source>
        <dbReference type="Google" id="ProtNLM"/>
    </source>
</evidence>
<evidence type="ECO:0000313" key="2">
    <source>
        <dbReference type="EMBL" id="CAK0817692.1"/>
    </source>
</evidence>
<dbReference type="Proteomes" id="UP001189429">
    <property type="component" value="Unassembled WGS sequence"/>
</dbReference>
<evidence type="ECO:0000256" key="1">
    <source>
        <dbReference type="SAM" id="MobiDB-lite"/>
    </source>
</evidence>
<keyword evidence="3" id="KW-1185">Reference proteome</keyword>